<accession>A0A6C0IXD7</accession>
<protein>
    <submittedName>
        <fullName evidence="1">Uncharacterized protein</fullName>
    </submittedName>
</protein>
<evidence type="ECO:0000313" key="1">
    <source>
        <dbReference type="EMBL" id="QHT98004.1"/>
    </source>
</evidence>
<name>A0A6C0IXD7_9ZZZZ</name>
<reference evidence="1" key="1">
    <citation type="journal article" date="2020" name="Nature">
        <title>Giant virus diversity and host interactions through global metagenomics.</title>
        <authorList>
            <person name="Schulz F."/>
            <person name="Roux S."/>
            <person name="Paez-Espino D."/>
            <person name="Jungbluth S."/>
            <person name="Walsh D.A."/>
            <person name="Denef V.J."/>
            <person name="McMahon K.D."/>
            <person name="Konstantinidis K.T."/>
            <person name="Eloe-Fadrosh E.A."/>
            <person name="Kyrpides N.C."/>
            <person name="Woyke T."/>
        </authorList>
    </citation>
    <scope>NUCLEOTIDE SEQUENCE</scope>
    <source>
        <strain evidence="1">GVMAG-M-3300025626-8</strain>
    </source>
</reference>
<dbReference type="EMBL" id="MN740286">
    <property type="protein sequence ID" value="QHT98004.1"/>
    <property type="molecule type" value="Genomic_DNA"/>
</dbReference>
<proteinExistence type="predicted"/>
<sequence length="43" mass="4907">MEEYKGPASVYAIFEWHAKQELDASGAKPVFVKPEIVEKKRKA</sequence>
<dbReference type="AlphaFoldDB" id="A0A6C0IXD7"/>
<organism evidence="1">
    <name type="scientific">viral metagenome</name>
    <dbReference type="NCBI Taxonomy" id="1070528"/>
    <lineage>
        <taxon>unclassified sequences</taxon>
        <taxon>metagenomes</taxon>
        <taxon>organismal metagenomes</taxon>
    </lineage>
</organism>